<evidence type="ECO:0000313" key="17">
    <source>
        <dbReference type="Proteomes" id="UP000229238"/>
    </source>
</evidence>
<dbReference type="GO" id="GO:0016887">
    <property type="term" value="F:ATP hydrolysis activity"/>
    <property type="evidence" value="ECO:0007669"/>
    <property type="project" value="RHEA"/>
</dbReference>
<evidence type="ECO:0000256" key="12">
    <source>
        <dbReference type="ARBA" id="ARBA00048954"/>
    </source>
</evidence>
<comment type="catalytic activity">
    <reaction evidence="12 14">
        <text>ATP + H2O = ADP + phosphate + H(+)</text>
        <dbReference type="Rhea" id="RHEA:13065"/>
        <dbReference type="ChEBI" id="CHEBI:15377"/>
        <dbReference type="ChEBI" id="CHEBI:15378"/>
        <dbReference type="ChEBI" id="CHEBI:30616"/>
        <dbReference type="ChEBI" id="CHEBI:43474"/>
        <dbReference type="ChEBI" id="CHEBI:456216"/>
        <dbReference type="EC" id="5.6.2.3"/>
    </reaction>
</comment>
<reference evidence="17" key="1">
    <citation type="submission" date="2017-09" db="EMBL/GenBank/DDBJ databases">
        <title>Depth-based differentiation of microbial function through sediment-hosted aquifers and enrichment of novel symbionts in the deep terrestrial subsurface.</title>
        <authorList>
            <person name="Probst A.J."/>
            <person name="Ladd B."/>
            <person name="Jarett J.K."/>
            <person name="Geller-Mcgrath D.E."/>
            <person name="Sieber C.M.K."/>
            <person name="Emerson J.B."/>
            <person name="Anantharaman K."/>
            <person name="Thomas B.C."/>
            <person name="Malmstrom R."/>
            <person name="Stieglmeier M."/>
            <person name="Klingl A."/>
            <person name="Woyke T."/>
            <person name="Ryan C.M."/>
            <person name="Banfield J.F."/>
        </authorList>
    </citation>
    <scope>NUCLEOTIDE SEQUENCE [LARGE SCALE GENOMIC DNA]</scope>
</reference>
<proteinExistence type="inferred from homology"/>
<accession>A0A2M7IJZ2</accession>
<keyword evidence="8 14" id="KW-0067">ATP-binding</keyword>
<dbReference type="PROSITE" id="PS50817">
    <property type="entry name" value="INTEIN_N_TER"/>
    <property type="match status" value="1"/>
</dbReference>
<dbReference type="Pfam" id="PF00772">
    <property type="entry name" value="DnaB"/>
    <property type="match status" value="1"/>
</dbReference>
<evidence type="ECO:0000256" key="2">
    <source>
        <dbReference type="ARBA" id="ARBA00022515"/>
    </source>
</evidence>
<keyword evidence="4" id="KW-0677">Repeat</keyword>
<evidence type="ECO:0000256" key="14">
    <source>
        <dbReference type="RuleBase" id="RU362085"/>
    </source>
</evidence>
<dbReference type="PANTHER" id="PTHR30153">
    <property type="entry name" value="REPLICATIVE DNA HELICASE DNAB"/>
    <property type="match status" value="1"/>
</dbReference>
<evidence type="ECO:0000256" key="6">
    <source>
        <dbReference type="ARBA" id="ARBA00022801"/>
    </source>
</evidence>
<dbReference type="FunFam" id="1.10.860.10:FF:000001">
    <property type="entry name" value="Replicative DNA helicase"/>
    <property type="match status" value="1"/>
</dbReference>
<dbReference type="EMBL" id="PFHH01000030">
    <property type="protein sequence ID" value="PIW90168.1"/>
    <property type="molecule type" value="Genomic_DNA"/>
</dbReference>
<dbReference type="GO" id="GO:0006269">
    <property type="term" value="P:DNA replication, synthesis of primer"/>
    <property type="evidence" value="ECO:0007669"/>
    <property type="project" value="UniProtKB-UniRule"/>
</dbReference>
<dbReference type="NCBIfam" id="TIGR00665">
    <property type="entry name" value="DnaB"/>
    <property type="match status" value="1"/>
</dbReference>
<dbReference type="SUPFAM" id="SSF52540">
    <property type="entry name" value="P-loop containing nucleoside triphosphate hydrolases"/>
    <property type="match status" value="1"/>
</dbReference>
<dbReference type="InterPro" id="IPR003587">
    <property type="entry name" value="Hint_dom_N"/>
</dbReference>
<dbReference type="InterPro" id="IPR007694">
    <property type="entry name" value="DNA_helicase_DnaB-like_C"/>
</dbReference>
<dbReference type="GO" id="GO:0016539">
    <property type="term" value="P:intein-mediated protein splicing"/>
    <property type="evidence" value="ECO:0007669"/>
    <property type="project" value="InterPro"/>
</dbReference>
<dbReference type="PANTHER" id="PTHR30153:SF2">
    <property type="entry name" value="REPLICATIVE DNA HELICASE"/>
    <property type="match status" value="1"/>
</dbReference>
<evidence type="ECO:0000256" key="8">
    <source>
        <dbReference type="ARBA" id="ARBA00022840"/>
    </source>
</evidence>
<evidence type="ECO:0000259" key="15">
    <source>
        <dbReference type="PROSITE" id="PS51199"/>
    </source>
</evidence>
<dbReference type="AlphaFoldDB" id="A0A2M7IJZ2"/>
<dbReference type="NCBIfam" id="TIGR01445">
    <property type="entry name" value="intein_Nterm"/>
    <property type="match status" value="1"/>
</dbReference>
<dbReference type="Pfam" id="PF03796">
    <property type="entry name" value="DnaB_C"/>
    <property type="match status" value="1"/>
</dbReference>
<dbReference type="InterPro" id="IPR016136">
    <property type="entry name" value="DNA_helicase_N/primase_C"/>
</dbReference>
<keyword evidence="9 14" id="KW-0238">DNA-binding</keyword>
<evidence type="ECO:0000256" key="3">
    <source>
        <dbReference type="ARBA" id="ARBA00022705"/>
    </source>
</evidence>
<keyword evidence="7 14" id="KW-0347">Helicase</keyword>
<evidence type="ECO:0000256" key="4">
    <source>
        <dbReference type="ARBA" id="ARBA00022737"/>
    </source>
</evidence>
<dbReference type="GO" id="GO:1990077">
    <property type="term" value="C:primosome complex"/>
    <property type="evidence" value="ECO:0007669"/>
    <property type="project" value="UniProtKB-UniRule"/>
</dbReference>
<dbReference type="InterPro" id="IPR027417">
    <property type="entry name" value="P-loop_NTPase"/>
</dbReference>
<dbReference type="GO" id="GO:0005524">
    <property type="term" value="F:ATP binding"/>
    <property type="evidence" value="ECO:0007669"/>
    <property type="project" value="UniProtKB-UniRule"/>
</dbReference>
<gene>
    <name evidence="16" type="primary">dnaB</name>
    <name evidence="16" type="ORF">COZ92_01435</name>
</gene>
<evidence type="ECO:0000256" key="13">
    <source>
        <dbReference type="NCBIfam" id="TIGR00665"/>
    </source>
</evidence>
<keyword evidence="5 14" id="KW-0547">Nucleotide-binding</keyword>
<dbReference type="InterPro" id="IPR007692">
    <property type="entry name" value="DNA_helicase_DnaB"/>
</dbReference>
<dbReference type="Gene3D" id="3.40.50.300">
    <property type="entry name" value="P-loop containing nucleotide triphosphate hydrolases"/>
    <property type="match status" value="1"/>
</dbReference>
<dbReference type="Proteomes" id="UP000229238">
    <property type="component" value="Unassembled WGS sequence"/>
</dbReference>
<dbReference type="CDD" id="cd00984">
    <property type="entry name" value="DnaB_C"/>
    <property type="match status" value="1"/>
</dbReference>
<evidence type="ECO:0000256" key="11">
    <source>
        <dbReference type="ARBA" id="ARBA00044940"/>
    </source>
</evidence>
<keyword evidence="6 14" id="KW-0378">Hydrolase</keyword>
<dbReference type="GO" id="GO:0005829">
    <property type="term" value="C:cytosol"/>
    <property type="evidence" value="ECO:0007669"/>
    <property type="project" value="TreeGrafter"/>
</dbReference>
<protein>
    <recommendedName>
        <fullName evidence="13 14">Replicative DNA helicase</fullName>
        <ecNumber evidence="13 14">5.6.2.3</ecNumber>
    </recommendedName>
</protein>
<dbReference type="SUPFAM" id="SSF48024">
    <property type="entry name" value="N-terminal domain of DnaB helicase"/>
    <property type="match status" value="1"/>
</dbReference>
<keyword evidence="10" id="KW-0413">Isomerase</keyword>
<evidence type="ECO:0000256" key="1">
    <source>
        <dbReference type="ARBA" id="ARBA00008428"/>
    </source>
</evidence>
<dbReference type="EC" id="5.6.2.3" evidence="13 14"/>
<evidence type="ECO:0000256" key="9">
    <source>
        <dbReference type="ARBA" id="ARBA00023125"/>
    </source>
</evidence>
<sequence>MLDYISMPEELPDKLPPQSIEAEQSLLGCLMLDKNAITKVADYLLPKDFYRATHQEIYQVCQELFEKGEPIDLLSVSTKLKEKNLLEEAGGNSYLTELINSVPTAAHVSHYAKIVQRKRVLRDLIDASHEIGVLGHNETEDTDILLDKAEKRIFSIAQRSLTQNFLLVKSTLEEAFERIDRLSKHQKGLRGVSTGFADLDNILAGLQSSDLIILASRPSLGKSALALNIASSIAVNEKIPVGIFSLEMSKDQVVDRLISAYSGVDLWRLRTGRLSGDGDENDFSRIQQAMGILSEAPIYIDDAAISNVLQMRAMARRLQADKGLGLIVVDYLQLIDPRSPDEPIVRQVTEISRSLKSLARELNVPVLALSQLSRAVEMRSPQKPRLADLRESGCLTGDTLITRADTGERIQIKDLVGQTDIPVHSLDENWKIKEMKISKVFPSGKKMVYELQTRSGHKIKASANHPFWKVSGWTRLEELKIGDR</sequence>
<keyword evidence="3 14" id="KW-0235">DNA replication</keyword>
<organism evidence="16 17">
    <name type="scientific">Candidatus Nealsonbacteria bacterium CG_4_8_14_3_um_filter_40_11</name>
    <dbReference type="NCBI Taxonomy" id="1974690"/>
    <lineage>
        <taxon>Bacteria</taxon>
        <taxon>Candidatus Nealsoniibacteriota</taxon>
    </lineage>
</organism>
<evidence type="ECO:0000256" key="10">
    <source>
        <dbReference type="ARBA" id="ARBA00023235"/>
    </source>
</evidence>
<dbReference type="PROSITE" id="PS51199">
    <property type="entry name" value="SF4_HELICASE"/>
    <property type="match status" value="1"/>
</dbReference>
<keyword evidence="2 14" id="KW-0639">Primosome</keyword>
<dbReference type="InterPro" id="IPR006141">
    <property type="entry name" value="Intein_N"/>
</dbReference>
<comment type="caution">
    <text evidence="16">The sequence shown here is derived from an EMBL/GenBank/DDBJ whole genome shotgun (WGS) entry which is preliminary data.</text>
</comment>
<dbReference type="Gene3D" id="1.10.860.10">
    <property type="entry name" value="DNAb Helicase, Chain A"/>
    <property type="match status" value="1"/>
</dbReference>
<dbReference type="InterPro" id="IPR007693">
    <property type="entry name" value="DNA_helicase_DnaB-like_N"/>
</dbReference>
<dbReference type="GO" id="GO:0043139">
    <property type="term" value="F:5'-3' DNA helicase activity"/>
    <property type="evidence" value="ECO:0007669"/>
    <property type="project" value="UniProtKB-EC"/>
</dbReference>
<dbReference type="InterPro" id="IPR036185">
    <property type="entry name" value="DNA_heli_DnaB-like_N_sf"/>
</dbReference>
<comment type="function">
    <text evidence="11 14">The intein is an endonuclease.</text>
</comment>
<comment type="similarity">
    <text evidence="1 14">Belongs to the helicase family. DnaB subfamily.</text>
</comment>
<name>A0A2M7IJZ2_9BACT</name>
<feature type="non-terminal residue" evidence="16">
    <location>
        <position position="484"/>
    </location>
</feature>
<dbReference type="SUPFAM" id="SSF51294">
    <property type="entry name" value="Hedgehog/intein (Hint) domain"/>
    <property type="match status" value="1"/>
</dbReference>
<evidence type="ECO:0000313" key="16">
    <source>
        <dbReference type="EMBL" id="PIW90168.1"/>
    </source>
</evidence>
<comment type="function">
    <text evidence="14">The main replicative DNA helicase, it participates in initiation and elongation during chromosome replication. Travels ahead of the DNA replisome, separating dsDNA into templates for DNA synthesis. A processive ATP-dependent 5'-3' DNA helicase it has DNA-dependent ATPase activity.</text>
</comment>
<evidence type="ECO:0000256" key="7">
    <source>
        <dbReference type="ARBA" id="ARBA00022806"/>
    </source>
</evidence>
<dbReference type="GO" id="GO:0003677">
    <property type="term" value="F:DNA binding"/>
    <property type="evidence" value="ECO:0007669"/>
    <property type="project" value="UniProtKB-UniRule"/>
</dbReference>
<dbReference type="SMART" id="SM00306">
    <property type="entry name" value="HintN"/>
    <property type="match status" value="1"/>
</dbReference>
<dbReference type="InterPro" id="IPR036844">
    <property type="entry name" value="Hint_dom_sf"/>
</dbReference>
<feature type="domain" description="SF4 helicase" evidence="15">
    <location>
        <begin position="185"/>
        <end position="393"/>
    </location>
</feature>
<dbReference type="Gene3D" id="2.170.16.10">
    <property type="entry name" value="Hedgehog/Intein (Hint) domain"/>
    <property type="match status" value="1"/>
</dbReference>
<evidence type="ECO:0000256" key="5">
    <source>
        <dbReference type="ARBA" id="ARBA00022741"/>
    </source>
</evidence>
<dbReference type="CDD" id="cd00081">
    <property type="entry name" value="Hint"/>
    <property type="match status" value="1"/>
</dbReference>
<dbReference type="Pfam" id="PF14890">
    <property type="entry name" value="Intein_splicing"/>
    <property type="match status" value="1"/>
</dbReference>